<feature type="region of interest" description="Disordered" evidence="1">
    <location>
        <begin position="401"/>
        <end position="423"/>
    </location>
</feature>
<feature type="domain" description="PH" evidence="2">
    <location>
        <begin position="244"/>
        <end position="366"/>
    </location>
</feature>
<dbReference type="AlphaFoldDB" id="A0A1L7XBN2"/>
<evidence type="ECO:0000256" key="1">
    <source>
        <dbReference type="SAM" id="MobiDB-lite"/>
    </source>
</evidence>
<gene>
    <name evidence="3" type="ORF">PAC_12330</name>
</gene>
<feature type="compositionally biased region" description="Polar residues" evidence="1">
    <location>
        <begin position="791"/>
        <end position="835"/>
    </location>
</feature>
<feature type="region of interest" description="Disordered" evidence="1">
    <location>
        <begin position="888"/>
        <end position="938"/>
    </location>
</feature>
<feature type="compositionally biased region" description="Pro residues" evidence="1">
    <location>
        <begin position="905"/>
        <end position="921"/>
    </location>
</feature>
<dbReference type="PROSITE" id="PS50003">
    <property type="entry name" value="PH_DOMAIN"/>
    <property type="match status" value="1"/>
</dbReference>
<proteinExistence type="predicted"/>
<evidence type="ECO:0000313" key="4">
    <source>
        <dbReference type="Proteomes" id="UP000184330"/>
    </source>
</evidence>
<feature type="region of interest" description="Disordered" evidence="1">
    <location>
        <begin position="35"/>
        <end position="62"/>
    </location>
</feature>
<dbReference type="OrthoDB" id="1749473at2759"/>
<feature type="compositionally biased region" description="Low complexity" evidence="1">
    <location>
        <begin position="145"/>
        <end position="162"/>
    </location>
</feature>
<feature type="region of interest" description="Disordered" evidence="1">
    <location>
        <begin position="669"/>
        <end position="704"/>
    </location>
</feature>
<dbReference type="STRING" id="576137.A0A1L7XBN2"/>
<keyword evidence="4" id="KW-1185">Reference proteome</keyword>
<feature type="region of interest" description="Disordered" evidence="1">
    <location>
        <begin position="438"/>
        <end position="653"/>
    </location>
</feature>
<feature type="compositionally biased region" description="Polar residues" evidence="1">
    <location>
        <begin position="579"/>
        <end position="593"/>
    </location>
</feature>
<feature type="region of interest" description="Disordered" evidence="1">
    <location>
        <begin position="725"/>
        <end position="855"/>
    </location>
</feature>
<evidence type="ECO:0000313" key="3">
    <source>
        <dbReference type="EMBL" id="CZR62433.1"/>
    </source>
</evidence>
<protein>
    <recommendedName>
        <fullName evidence="2">PH domain-containing protein</fullName>
    </recommendedName>
</protein>
<feature type="compositionally biased region" description="Polar residues" evidence="1">
    <location>
        <begin position="480"/>
        <end position="508"/>
    </location>
</feature>
<organism evidence="3 4">
    <name type="scientific">Phialocephala subalpina</name>
    <dbReference type="NCBI Taxonomy" id="576137"/>
    <lineage>
        <taxon>Eukaryota</taxon>
        <taxon>Fungi</taxon>
        <taxon>Dikarya</taxon>
        <taxon>Ascomycota</taxon>
        <taxon>Pezizomycotina</taxon>
        <taxon>Leotiomycetes</taxon>
        <taxon>Helotiales</taxon>
        <taxon>Mollisiaceae</taxon>
        <taxon>Phialocephala</taxon>
        <taxon>Phialocephala fortinii species complex</taxon>
    </lineage>
</organism>
<feature type="region of interest" description="Disordered" evidence="1">
    <location>
        <begin position="112"/>
        <end position="179"/>
    </location>
</feature>
<accession>A0A1L7XBN2</accession>
<sequence length="938" mass="101584">MAIDNDDRSYMELDPPEGFQALQATFTFNRRARPPPMEISAWNNGDVRAPLKQQKVQRRESKGGLRGMFTRNKVEKAAVSPVLEEAPASAITERTILAVAEASLIRSMDIPRTNSIPLTPATPATPARPTTMGSRMNLRAKSVRSTKTGKPSPKSSKSSTKSSPRRPPRTSAAWDPPPLFQAYPQAIKHATLSASTLSADAILRMSNHKRNGSTIRDEIAQTGSDGVDLSPAARKTERAKSKHRRQISGSISKAEWTQKIYVLVTSGYLLQYSGDGSFDRLPEKMLQLGKESVAFASDVIPGKHWVLQISQAMDSSGIPAADSRSLLSRLAFRGADYRRTATSLLLVLNSAEDMDSWLAIVRREIEALGGKKHVSETGKPKPDDKIMQLKAQPSHRYLVTRDPDQFSPQASPSLPSFGPPPWVKEKDAELQQRLEEAASAMVQPPVSTPSIRPSTGHRSITNSITSHDGRQLDNLRDSSNRFSYMSSDQRTLVTSQGSSPATSPTRDSVPSFDDTPKVSIEDTRLRPNASAINERRRSMQTMQIPILEAPPNPKSYRHSAYGGPARGGRSHSPAAPNFSVPNSSSKRFSTIKTTRVDTPPLPAIITNSLPSRPRDSILKGTRKPPPTALNVTRPLSPVKDSISPKQPPKQTPVIVKHRNSTFEMLQQSKATVIDIPPRSPGPLTPSPTKENAPPRPNRLSSLMPLNSPELAHVDFQFPRRFSSVQALRDAKDQPQIPSSPTRAAPPPPILPAEELLESSNRNGSLETTRDVSSPLPVLANTKTKMKRPISMQKTLSATPTVHKTNGRSSVLETHSSPASSRTWPSPAPSLNQPPNSGRPFSITSTASSGTLNRGALSPTRVLSSTVGLPPGPITLLSPSFQRVKEQSATGKMLGNRKSMPILVNGPPPAPPPDCALPPLPPGGAALKSPVGVRGSVRI</sequence>
<feature type="compositionally biased region" description="Polar residues" evidence="1">
    <location>
        <begin position="841"/>
        <end position="851"/>
    </location>
</feature>
<reference evidence="3 4" key="1">
    <citation type="submission" date="2016-03" db="EMBL/GenBank/DDBJ databases">
        <authorList>
            <person name="Ploux O."/>
        </authorList>
    </citation>
    <scope>NUCLEOTIDE SEQUENCE [LARGE SCALE GENOMIC DNA]</scope>
    <source>
        <strain evidence="3 4">UAMH 11012</strain>
    </source>
</reference>
<feature type="compositionally biased region" description="Polar residues" evidence="1">
    <location>
        <begin position="448"/>
        <end position="466"/>
    </location>
</feature>
<feature type="compositionally biased region" description="Low complexity" evidence="1">
    <location>
        <begin position="117"/>
        <end position="131"/>
    </location>
</feature>
<feature type="compositionally biased region" description="Basic and acidic residues" evidence="1">
    <location>
        <begin position="514"/>
        <end position="525"/>
    </location>
</feature>
<dbReference type="Proteomes" id="UP000184330">
    <property type="component" value="Unassembled WGS sequence"/>
</dbReference>
<feature type="compositionally biased region" description="Basic and acidic residues" evidence="1">
    <location>
        <begin position="467"/>
        <end position="479"/>
    </location>
</feature>
<dbReference type="EMBL" id="FJOG01000020">
    <property type="protein sequence ID" value="CZR62433.1"/>
    <property type="molecule type" value="Genomic_DNA"/>
</dbReference>
<dbReference type="InterPro" id="IPR001849">
    <property type="entry name" value="PH_domain"/>
</dbReference>
<name>A0A1L7XBN2_9HELO</name>
<evidence type="ECO:0000259" key="2">
    <source>
        <dbReference type="PROSITE" id="PS50003"/>
    </source>
</evidence>